<proteinExistence type="predicted"/>
<dbReference type="AlphaFoldDB" id="A0AAF0U7W1"/>
<dbReference type="Proteomes" id="UP001234989">
    <property type="component" value="Chromosome 8"/>
</dbReference>
<gene>
    <name evidence="1" type="ORF">MTR67_034495</name>
</gene>
<evidence type="ECO:0000313" key="2">
    <source>
        <dbReference type="Proteomes" id="UP001234989"/>
    </source>
</evidence>
<accession>A0AAF0U7W1</accession>
<reference evidence="1" key="1">
    <citation type="submission" date="2023-08" db="EMBL/GenBank/DDBJ databases">
        <title>A de novo genome assembly of Solanum verrucosum Schlechtendal, a Mexican diploid species geographically isolated from the other diploid A-genome species in potato relatives.</title>
        <authorList>
            <person name="Hosaka K."/>
        </authorList>
    </citation>
    <scope>NUCLEOTIDE SEQUENCE</scope>
    <source>
        <tissue evidence="1">Young leaves</tissue>
    </source>
</reference>
<sequence length="27" mass="3154">MIQSAVKRSSRRITEQFCEAVLCRPMI</sequence>
<protein>
    <submittedName>
        <fullName evidence="1">Uncharacterized protein</fullName>
    </submittedName>
</protein>
<organism evidence="1 2">
    <name type="scientific">Solanum verrucosum</name>
    <dbReference type="NCBI Taxonomy" id="315347"/>
    <lineage>
        <taxon>Eukaryota</taxon>
        <taxon>Viridiplantae</taxon>
        <taxon>Streptophyta</taxon>
        <taxon>Embryophyta</taxon>
        <taxon>Tracheophyta</taxon>
        <taxon>Spermatophyta</taxon>
        <taxon>Magnoliopsida</taxon>
        <taxon>eudicotyledons</taxon>
        <taxon>Gunneridae</taxon>
        <taxon>Pentapetalae</taxon>
        <taxon>asterids</taxon>
        <taxon>lamiids</taxon>
        <taxon>Solanales</taxon>
        <taxon>Solanaceae</taxon>
        <taxon>Solanoideae</taxon>
        <taxon>Solaneae</taxon>
        <taxon>Solanum</taxon>
    </lineage>
</organism>
<dbReference type="EMBL" id="CP133619">
    <property type="protein sequence ID" value="WMV41110.1"/>
    <property type="molecule type" value="Genomic_DNA"/>
</dbReference>
<keyword evidence="2" id="KW-1185">Reference proteome</keyword>
<evidence type="ECO:0000313" key="1">
    <source>
        <dbReference type="EMBL" id="WMV41110.1"/>
    </source>
</evidence>
<name>A0AAF0U7W1_SOLVR</name>